<protein>
    <recommendedName>
        <fullName evidence="10">Pre-mRNA-splicing regulator WTAP</fullName>
    </recommendedName>
</protein>
<feature type="region of interest" description="Disordered" evidence="7">
    <location>
        <begin position="280"/>
        <end position="323"/>
    </location>
</feature>
<dbReference type="RefSeq" id="XP_066913749.1">
    <property type="nucleotide sequence ID" value="XM_067057648.1"/>
</dbReference>
<dbReference type="GO" id="GO:0006397">
    <property type="term" value="P:mRNA processing"/>
    <property type="evidence" value="ECO:0007669"/>
    <property type="project" value="UniProtKB-KW"/>
</dbReference>
<reference evidence="8" key="1">
    <citation type="submission" date="2021-01" db="UniProtKB">
        <authorList>
            <consortium name="EnsemblMetazoa"/>
        </authorList>
    </citation>
    <scope>IDENTIFICATION</scope>
</reference>
<keyword evidence="3" id="KW-0507">mRNA processing</keyword>
<dbReference type="PANTHER" id="PTHR15217:SF0">
    <property type="entry name" value="PRE-MRNA-SPLICING REGULATOR WTAP"/>
    <property type="match status" value="1"/>
</dbReference>
<accession>A0A7M6DQH7</accession>
<keyword evidence="4" id="KW-0508">mRNA splicing</keyword>
<proteinExistence type="inferred from homology"/>
<dbReference type="EnsemblMetazoa" id="CLYHEMT022188.1">
    <property type="protein sequence ID" value="CLYHEMP022188.1"/>
    <property type="gene ID" value="CLYHEMG022188"/>
</dbReference>
<evidence type="ECO:0000313" key="9">
    <source>
        <dbReference type="Proteomes" id="UP000594262"/>
    </source>
</evidence>
<evidence type="ECO:0008006" key="10">
    <source>
        <dbReference type="Google" id="ProtNLM"/>
    </source>
</evidence>
<dbReference type="GeneID" id="136801022"/>
<dbReference type="Proteomes" id="UP000594262">
    <property type="component" value="Unplaced"/>
</dbReference>
<dbReference type="PANTHER" id="PTHR15217">
    <property type="entry name" value="WILMS' TUMOR 1-ASSOCIATING PROTEIN"/>
    <property type="match status" value="1"/>
</dbReference>
<dbReference type="Pfam" id="PF17098">
    <property type="entry name" value="Wtap"/>
    <property type="match status" value="1"/>
</dbReference>
<feature type="coiled-coil region" evidence="6">
    <location>
        <begin position="70"/>
        <end position="131"/>
    </location>
</feature>
<keyword evidence="9" id="KW-1185">Reference proteome</keyword>
<sequence length="433" mass="49182">MEKSPNNPPRVILSSEEKATISKSVLLEKWEQQEEYIDHLLSKSGDNSNEKLKLQQQEATRRENVLLMRLATKEQEMQELLSQIQELKEKQAPSTAQLQSMLIDPAVNLLFEKMKTELTETKDRLEQAQNDLSAWKFTPDSTTGKKLMGKCRMLIQENQELGKQLSQGRIAQLEAELALQKKYSDELKESQDEMNDFVIQLDEEVEGMQATICALQDELKTTKTRCSELEQENYKDLQNGCERDLNEQNDLLSHKPLNEEEHYVNRTTRVKCEMDDMDDQMNDDEKRAIPPPPLLTDKNGRAEEEKERTVHSNGDSNMTDESEELPMETEPNIMHAFKASTNIHSEELSSQHHDNDEHAARPNHVTVIRGTDDNFISPTKGLTKTSFSINDLLAPGTEDLRKDADVSMEIGGPENGVVSTASVLNGDIDDDAI</sequence>
<dbReference type="AlphaFoldDB" id="A0A7M6DQH7"/>
<name>A0A7M6DQH7_9CNID</name>
<evidence type="ECO:0000256" key="7">
    <source>
        <dbReference type="SAM" id="MobiDB-lite"/>
    </source>
</evidence>
<comment type="similarity">
    <text evidence="2">Belongs to the fl(2)d family.</text>
</comment>
<evidence type="ECO:0000256" key="2">
    <source>
        <dbReference type="ARBA" id="ARBA00010313"/>
    </source>
</evidence>
<dbReference type="GO" id="GO:0005634">
    <property type="term" value="C:nucleus"/>
    <property type="evidence" value="ECO:0007669"/>
    <property type="project" value="UniProtKB-SubCell"/>
</dbReference>
<dbReference type="OrthoDB" id="3366661at2759"/>
<organism evidence="8 9">
    <name type="scientific">Clytia hemisphaerica</name>
    <dbReference type="NCBI Taxonomy" id="252671"/>
    <lineage>
        <taxon>Eukaryota</taxon>
        <taxon>Metazoa</taxon>
        <taxon>Cnidaria</taxon>
        <taxon>Hydrozoa</taxon>
        <taxon>Hydroidolina</taxon>
        <taxon>Leptothecata</taxon>
        <taxon>Obeliida</taxon>
        <taxon>Clytiidae</taxon>
        <taxon>Clytia</taxon>
    </lineage>
</organism>
<evidence type="ECO:0000256" key="3">
    <source>
        <dbReference type="ARBA" id="ARBA00022664"/>
    </source>
</evidence>
<keyword evidence="5" id="KW-0539">Nucleus</keyword>
<evidence type="ECO:0000313" key="8">
    <source>
        <dbReference type="EnsemblMetazoa" id="CLYHEMP022188.1"/>
    </source>
</evidence>
<dbReference type="GO" id="GO:0008380">
    <property type="term" value="P:RNA splicing"/>
    <property type="evidence" value="ECO:0007669"/>
    <property type="project" value="UniProtKB-KW"/>
</dbReference>
<evidence type="ECO:0000256" key="6">
    <source>
        <dbReference type="SAM" id="Coils"/>
    </source>
</evidence>
<dbReference type="InterPro" id="IPR033757">
    <property type="entry name" value="WTAP"/>
</dbReference>
<dbReference type="GO" id="GO:0016556">
    <property type="term" value="P:mRNA modification"/>
    <property type="evidence" value="ECO:0007669"/>
    <property type="project" value="InterPro"/>
</dbReference>
<feature type="compositionally biased region" description="Basic and acidic residues" evidence="7">
    <location>
        <begin position="298"/>
        <end position="310"/>
    </location>
</feature>
<dbReference type="GO" id="GO:0000381">
    <property type="term" value="P:regulation of alternative mRNA splicing, via spliceosome"/>
    <property type="evidence" value="ECO:0007669"/>
    <property type="project" value="InterPro"/>
</dbReference>
<comment type="subcellular location">
    <subcellularLocation>
        <location evidence="1">Nucleus</location>
    </subcellularLocation>
</comment>
<evidence type="ECO:0000256" key="1">
    <source>
        <dbReference type="ARBA" id="ARBA00004123"/>
    </source>
</evidence>
<evidence type="ECO:0000256" key="4">
    <source>
        <dbReference type="ARBA" id="ARBA00023187"/>
    </source>
</evidence>
<evidence type="ECO:0000256" key="5">
    <source>
        <dbReference type="ARBA" id="ARBA00023242"/>
    </source>
</evidence>
<keyword evidence="6" id="KW-0175">Coiled coil</keyword>